<dbReference type="EMBL" id="CP060138">
    <property type="protein sequence ID" value="QQV75189.1"/>
    <property type="molecule type" value="Genomic_DNA"/>
</dbReference>
<dbReference type="SUPFAM" id="SSF56112">
    <property type="entry name" value="Protein kinase-like (PK-like)"/>
    <property type="match status" value="1"/>
</dbReference>
<proteinExistence type="predicted"/>
<evidence type="ECO:0008006" key="3">
    <source>
        <dbReference type="Google" id="ProtNLM"/>
    </source>
</evidence>
<dbReference type="Pfam" id="PF04655">
    <property type="entry name" value="APH_6_hur"/>
    <property type="match status" value="1"/>
</dbReference>
<reference evidence="1 2" key="1">
    <citation type="journal article" date="2021" name="Int. J. Syst. Evol. Microbiol.">
        <title>Characterization of a novel transitional group Rickettsia species (Rickettsia tillamookensis sp. nov.) from the western black-legged tick, Ixodes pacificus.</title>
        <authorList>
            <person name="Gauthier D.T."/>
            <person name="Karpathy S.E."/>
            <person name="Grizzard S.L."/>
            <person name="Batra D."/>
            <person name="Rowe L.A."/>
            <person name="Paddock C.D."/>
        </authorList>
    </citation>
    <scope>NUCLEOTIDE SEQUENCE [LARGE SCALE GENOMIC DNA]</scope>
    <source>
        <strain evidence="1 2">Tillamook 23</strain>
    </source>
</reference>
<dbReference type="InterPro" id="IPR011009">
    <property type="entry name" value="Kinase-like_dom_sf"/>
</dbReference>
<organism evidence="1 2">
    <name type="scientific">Rickettsia tillamookensis</name>
    <dbReference type="NCBI Taxonomy" id="2761623"/>
    <lineage>
        <taxon>Bacteria</taxon>
        <taxon>Pseudomonadati</taxon>
        <taxon>Pseudomonadota</taxon>
        <taxon>Alphaproteobacteria</taxon>
        <taxon>Rickettsiales</taxon>
        <taxon>Rickettsiaceae</taxon>
        <taxon>Rickettsieae</taxon>
        <taxon>Rickettsia</taxon>
        <taxon>spotted fever group</taxon>
    </lineage>
</organism>
<evidence type="ECO:0000313" key="2">
    <source>
        <dbReference type="Proteomes" id="UP000595296"/>
    </source>
</evidence>
<accession>A0A9E6SQJ0</accession>
<sequence length="272" mass="31256">MDRFRNNIISIYKEQGEIWLEKLPEIVSKLAQEWNLSNLKPIDNLSFNYVLSGYQNNKPIILKLSFTAKDLTNEAEALKVFSGFGAATILAQKDKALLLERAVPGISLKEYSSDNKIAIACSVMSKLHRASIPEIHHFPNIKDQLKALDKEWDLPKTYLQKAKKLRDELLQNTEPQILIHGDLHHENILQNGKHWVVIDPKGVIGYPINEVCAFIMDIEKDTEFVANYFGFKLQEVRSWYFVQLILAICWNLEDGIENKLFLKLADKAYSLV</sequence>
<gene>
    <name evidence="1" type="ORF">H6P87_00737</name>
</gene>
<dbReference type="Proteomes" id="UP000595296">
    <property type="component" value="Chromosome"/>
</dbReference>
<dbReference type="RefSeq" id="WP_246437680.1">
    <property type="nucleotide sequence ID" value="NZ_CP060138.2"/>
</dbReference>
<dbReference type="Gene3D" id="3.90.1200.10">
    <property type="match status" value="1"/>
</dbReference>
<keyword evidence="2" id="KW-1185">Reference proteome</keyword>
<protein>
    <recommendedName>
        <fullName evidence="3">Streptomycin 6-kinase</fullName>
    </recommendedName>
</protein>
<name>A0A9E6SQJ0_9RICK</name>
<dbReference type="InterPro" id="IPR006748">
    <property type="entry name" value="NH2Glyco/OHUrea_AB-resist_kin"/>
</dbReference>
<evidence type="ECO:0000313" key="1">
    <source>
        <dbReference type="EMBL" id="QQV75189.1"/>
    </source>
</evidence>